<feature type="compositionally biased region" description="Polar residues" evidence="1">
    <location>
        <begin position="47"/>
        <end position="59"/>
    </location>
</feature>
<proteinExistence type="predicted"/>
<name>A0AAV6SNV8_SOLSE</name>
<dbReference type="EMBL" id="JAGKHQ010000004">
    <property type="protein sequence ID" value="KAG7518548.1"/>
    <property type="molecule type" value="Genomic_DNA"/>
</dbReference>
<gene>
    <name evidence="2" type="ORF">JOB18_036802</name>
</gene>
<keyword evidence="3" id="KW-1185">Reference proteome</keyword>
<accession>A0AAV6SNV8</accession>
<protein>
    <submittedName>
        <fullName evidence="2">Uncharacterized protein</fullName>
    </submittedName>
</protein>
<dbReference type="AlphaFoldDB" id="A0AAV6SNV8"/>
<evidence type="ECO:0000313" key="3">
    <source>
        <dbReference type="Proteomes" id="UP000693946"/>
    </source>
</evidence>
<organism evidence="2 3">
    <name type="scientific">Solea senegalensis</name>
    <name type="common">Senegalese sole</name>
    <dbReference type="NCBI Taxonomy" id="28829"/>
    <lineage>
        <taxon>Eukaryota</taxon>
        <taxon>Metazoa</taxon>
        <taxon>Chordata</taxon>
        <taxon>Craniata</taxon>
        <taxon>Vertebrata</taxon>
        <taxon>Euteleostomi</taxon>
        <taxon>Actinopterygii</taxon>
        <taxon>Neopterygii</taxon>
        <taxon>Teleostei</taxon>
        <taxon>Neoteleostei</taxon>
        <taxon>Acanthomorphata</taxon>
        <taxon>Carangaria</taxon>
        <taxon>Pleuronectiformes</taxon>
        <taxon>Pleuronectoidei</taxon>
        <taxon>Soleidae</taxon>
        <taxon>Solea</taxon>
    </lineage>
</organism>
<sequence length="166" mass="18520">MNPCYQEQEVGNKEFRQIVTLQLHDDLDDLALPPMREKKVEREIGGQDTSRASSEYENSANSGTLRLRFTALAQEKQLSTKIACLQSDHVDYGIDTGCLEGHWRKLKDEHLLFNFHCFCGSLSKETGDSSLPPRSITAAVDSSLCAAVLLEIISPRQQPVSLPDDI</sequence>
<comment type="caution">
    <text evidence="2">The sequence shown here is derived from an EMBL/GenBank/DDBJ whole genome shotgun (WGS) entry which is preliminary data.</text>
</comment>
<evidence type="ECO:0000256" key="1">
    <source>
        <dbReference type="SAM" id="MobiDB-lite"/>
    </source>
</evidence>
<feature type="region of interest" description="Disordered" evidence="1">
    <location>
        <begin position="39"/>
        <end position="59"/>
    </location>
</feature>
<evidence type="ECO:0000313" key="2">
    <source>
        <dbReference type="EMBL" id="KAG7518548.1"/>
    </source>
</evidence>
<dbReference type="Proteomes" id="UP000693946">
    <property type="component" value="Linkage Group LG12"/>
</dbReference>
<reference evidence="2 3" key="1">
    <citation type="journal article" date="2021" name="Sci. Rep.">
        <title>Chromosome anchoring in Senegalese sole (Solea senegalensis) reveals sex-associated markers and genome rearrangements in flatfish.</title>
        <authorList>
            <person name="Guerrero-Cozar I."/>
            <person name="Gomez-Garrido J."/>
            <person name="Berbel C."/>
            <person name="Martinez-Blanch J.F."/>
            <person name="Alioto T."/>
            <person name="Claros M.G."/>
            <person name="Gagnaire P.A."/>
            <person name="Manchado M."/>
        </authorList>
    </citation>
    <scope>NUCLEOTIDE SEQUENCE [LARGE SCALE GENOMIC DNA]</scope>
    <source>
        <strain evidence="2">Sse05_10M</strain>
    </source>
</reference>